<dbReference type="AlphaFoldDB" id="A0A9W4QWV4"/>
<gene>
    <name evidence="2" type="ORF">PSECIP111854_01984</name>
    <name evidence="1" type="ORF">PSECIP111951_01088</name>
</gene>
<organism evidence="2 3">
    <name type="scientific">Pseudoalteromonas holothuriae</name>
    <dbReference type="NCBI Taxonomy" id="2963714"/>
    <lineage>
        <taxon>Bacteria</taxon>
        <taxon>Pseudomonadati</taxon>
        <taxon>Pseudomonadota</taxon>
        <taxon>Gammaproteobacteria</taxon>
        <taxon>Alteromonadales</taxon>
        <taxon>Pseudoalteromonadaceae</taxon>
        <taxon>Pseudoalteromonas</taxon>
    </lineage>
</organism>
<dbReference type="Proteomes" id="UP001152467">
    <property type="component" value="Unassembled WGS sequence"/>
</dbReference>
<protein>
    <submittedName>
        <fullName evidence="2">Uncharacterized protein</fullName>
    </submittedName>
</protein>
<evidence type="ECO:0000313" key="4">
    <source>
        <dbReference type="Proteomes" id="UP001152485"/>
    </source>
</evidence>
<keyword evidence="3" id="KW-1185">Reference proteome</keyword>
<evidence type="ECO:0000313" key="1">
    <source>
        <dbReference type="EMBL" id="CAH9054683.1"/>
    </source>
</evidence>
<accession>A0A9W4QWV4</accession>
<evidence type="ECO:0000313" key="3">
    <source>
        <dbReference type="Proteomes" id="UP001152467"/>
    </source>
</evidence>
<evidence type="ECO:0000313" key="2">
    <source>
        <dbReference type="EMBL" id="CAH9057375.1"/>
    </source>
</evidence>
<proteinExistence type="predicted"/>
<dbReference type="RefSeq" id="WP_261592268.1">
    <property type="nucleotide sequence ID" value="NZ_CAMAPC010000006.1"/>
</dbReference>
<dbReference type="Proteomes" id="UP001152485">
    <property type="component" value="Unassembled WGS sequence"/>
</dbReference>
<reference evidence="2 4" key="1">
    <citation type="submission" date="2022-07" db="EMBL/GenBank/DDBJ databases">
        <authorList>
            <person name="Criscuolo A."/>
        </authorList>
    </citation>
    <scope>NUCLEOTIDE SEQUENCE</scope>
    <source>
        <strain evidence="4">CIP 111951</strain>
        <strain evidence="2">CIP111854</strain>
        <strain evidence="1">CIP111951</strain>
    </source>
</reference>
<name>A0A9W4QWV4_9GAMM</name>
<comment type="caution">
    <text evidence="2">The sequence shown here is derived from an EMBL/GenBank/DDBJ whole genome shotgun (WGS) entry which is preliminary data.</text>
</comment>
<dbReference type="EMBL" id="CAMAPD010000004">
    <property type="protein sequence ID" value="CAH9054683.1"/>
    <property type="molecule type" value="Genomic_DNA"/>
</dbReference>
<dbReference type="EMBL" id="CAMAPC010000006">
    <property type="protein sequence ID" value="CAH9057375.1"/>
    <property type="molecule type" value="Genomic_DNA"/>
</dbReference>
<sequence>MAAVHKVDLSLFKCPQLFVQFKWHLRQAQQQTTKVQFYYLTEQDISDIVRYLEQHRFIFSHHQGIAPFLEVNTNHV</sequence>